<name>A0A6F9DQM2_9ASCI</name>
<feature type="region of interest" description="Disordered" evidence="7">
    <location>
        <begin position="991"/>
        <end position="1018"/>
    </location>
</feature>
<protein>
    <recommendedName>
        <fullName evidence="5">Regulation of nuclear pre-mRNA domain-containing protein 2</fullName>
    </recommendedName>
</protein>
<dbReference type="GO" id="GO:0000993">
    <property type="term" value="F:RNA polymerase II complex binding"/>
    <property type="evidence" value="ECO:0007669"/>
    <property type="project" value="TreeGrafter"/>
</dbReference>
<dbReference type="Gene3D" id="1.25.40.90">
    <property type="match status" value="1"/>
</dbReference>
<dbReference type="SMART" id="SM00582">
    <property type="entry name" value="RPR"/>
    <property type="match status" value="1"/>
</dbReference>
<sequence>MAKQKMNTEQLVKKLKSVSNTQDSIPMLSLWIIHHKSHHKLIVDQWLQVLKHSKSPHRLTLLYLCNDVIQNCHRKNADIFKDTFCDVLPEAITLLRDSLIRPNVERVVKIWSKRKVLDSEITDQLIAALLTNKPPQKLRNKLLVEYKTSHLINEIKKFKDLEDEIEAEQQRLRAMRVDVSNYDAIRRLKDKIGGEKFSKDFEESASQVELFLKRYDKFVEKRKQLLELLDQGSVYYHAQYHEAQIVVNAYKNFEGRVNKMKRGLDKVKSTLPPAITSSHNNNEAFQMQAKQPDGQEDMEMSDDDMEMGSKPSKIVAINTSFLKPVQKTSQEKLSETEQLNNATENMLKLLATGLDPTKSSSELVGDPIKKVGSGLIKRPGMRGASDLKTTSTTVKKEIPIGSLTITRSIEQADNDFLRLDLPNDIDVTLGSESPPSPTGSPELNISSPPRHQSLDSRLADLFNNATPGETDKPISDSESDVGEIPKDPETKPQIPQTSTSLLPGLGGLTEITSSIPGLNATPSETVSIIAPINTTQSTVEGNSSHAIPVIGGSLRALTSTTQDGSSTPTLDETPYTAQSNLSASSNFTGMPAFLSPPRFSGGDPLSFLSKFMDQATNSNLPLNESITTEQTSKPNTENHVWPHTEKANPVSTSIPWITSDSVTLPTEPSIPVPPSWDSFNKSVAKMTQPFPASSIANSESINTSVPLLKHEHPDDLHEETPTKKGRWADSTHEDTKYGKEPLNRQDSFHAKIDGRRNSNLITLSGQSADQKPVTTPTEPVSTSAYEPMAHFRDILRRKSAEHPSAAPQTQIATEHVKKEPPEPKTESESDESVMHLSTQAVITGHRKELRDFKNTQDTMPENDPHSSSVYVASDSQDEAFEMEREVPYSNAEFLPPLSHHQEYHEAELHRNNGIMASPMRGPPPGRVPVYPREPHPVGPQIIRRRSYREEDLLDYELGLIQEERRRDAAMMDSILSHERRLIRPVRHPLRPRMRLRHPGPAPPPRFMGHPRPPRMRYY</sequence>
<keyword evidence="1" id="KW-0488">Methylation</keyword>
<dbReference type="CDD" id="cd16981">
    <property type="entry name" value="CID_RPRD_like"/>
    <property type="match status" value="1"/>
</dbReference>
<evidence type="ECO:0000256" key="5">
    <source>
        <dbReference type="ARBA" id="ARBA00067342"/>
    </source>
</evidence>
<dbReference type="AlphaFoldDB" id="A0A6F9DQM2"/>
<feature type="region of interest" description="Disordered" evidence="7">
    <location>
        <begin position="712"/>
        <end position="741"/>
    </location>
</feature>
<evidence type="ECO:0000256" key="1">
    <source>
        <dbReference type="ARBA" id="ARBA00022481"/>
    </source>
</evidence>
<organism evidence="9">
    <name type="scientific">Phallusia mammillata</name>
    <dbReference type="NCBI Taxonomy" id="59560"/>
    <lineage>
        <taxon>Eukaryota</taxon>
        <taxon>Metazoa</taxon>
        <taxon>Chordata</taxon>
        <taxon>Tunicata</taxon>
        <taxon>Ascidiacea</taxon>
        <taxon>Phlebobranchia</taxon>
        <taxon>Ascidiidae</taxon>
        <taxon>Phallusia</taxon>
    </lineage>
</organism>
<dbReference type="PANTHER" id="PTHR12460">
    <property type="entry name" value="CYCLIN-DEPENDENT KINASE INHIBITOR-RELATED PROTEIN"/>
    <property type="match status" value="1"/>
</dbReference>
<comment type="subunit">
    <text evidence="4">Associates with the RNA polymerase II complex.</text>
</comment>
<accession>A0A6F9DQM2</accession>
<evidence type="ECO:0000256" key="4">
    <source>
        <dbReference type="ARBA" id="ARBA00062892"/>
    </source>
</evidence>
<feature type="compositionally biased region" description="Low complexity" evidence="7">
    <location>
        <begin position="428"/>
        <end position="443"/>
    </location>
</feature>
<evidence type="ECO:0000256" key="7">
    <source>
        <dbReference type="SAM" id="MobiDB-lite"/>
    </source>
</evidence>
<dbReference type="PROSITE" id="PS51391">
    <property type="entry name" value="CID"/>
    <property type="match status" value="1"/>
</dbReference>
<dbReference type="GO" id="GO:0031124">
    <property type="term" value="P:mRNA 3'-end processing"/>
    <property type="evidence" value="ECO:0007669"/>
    <property type="project" value="TreeGrafter"/>
</dbReference>
<dbReference type="EMBL" id="LR789882">
    <property type="protein sequence ID" value="CAB3265744.1"/>
    <property type="molecule type" value="mRNA"/>
</dbReference>
<feature type="coiled-coil region" evidence="6">
    <location>
        <begin position="151"/>
        <end position="178"/>
    </location>
</feature>
<dbReference type="Gene3D" id="6.10.250.2560">
    <property type="match status" value="1"/>
</dbReference>
<dbReference type="PANTHER" id="PTHR12460:SF40">
    <property type="entry name" value="REGULATION OF NUCLEAR PRE-MRNA DOMAIN-CONTAINING PROTEIN 2"/>
    <property type="match status" value="1"/>
</dbReference>
<keyword evidence="3" id="KW-0007">Acetylation</keyword>
<feature type="region of interest" description="Disordered" evidence="7">
    <location>
        <begin position="799"/>
        <end position="834"/>
    </location>
</feature>
<dbReference type="InterPro" id="IPR008942">
    <property type="entry name" value="ENTH_VHS"/>
</dbReference>
<feature type="compositionally biased region" description="Basic and acidic residues" evidence="7">
    <location>
        <begin position="814"/>
        <end position="827"/>
    </location>
</feature>
<evidence type="ECO:0000256" key="6">
    <source>
        <dbReference type="SAM" id="Coils"/>
    </source>
</evidence>
<evidence type="ECO:0000313" key="9">
    <source>
        <dbReference type="EMBL" id="CAB3265744.1"/>
    </source>
</evidence>
<dbReference type="InterPro" id="IPR006569">
    <property type="entry name" value="CID_dom"/>
</dbReference>
<dbReference type="SUPFAM" id="SSF48464">
    <property type="entry name" value="ENTH/VHS domain"/>
    <property type="match status" value="1"/>
</dbReference>
<dbReference type="FunFam" id="1.25.40.90:FF:000020">
    <property type="entry name" value="regulation of nuclear pre-mRNA domain-containing protein 2 isoform X1"/>
    <property type="match status" value="1"/>
</dbReference>
<feature type="domain" description="CID" evidence="8">
    <location>
        <begin position="1"/>
        <end position="133"/>
    </location>
</feature>
<dbReference type="Pfam" id="PF04818">
    <property type="entry name" value="CID"/>
    <property type="match status" value="1"/>
</dbReference>
<gene>
    <name evidence="9" type="primary">Rprd2</name>
</gene>
<proteinExistence type="evidence at transcript level"/>
<evidence type="ECO:0000256" key="3">
    <source>
        <dbReference type="ARBA" id="ARBA00022990"/>
    </source>
</evidence>
<keyword evidence="2" id="KW-0597">Phosphoprotein</keyword>
<evidence type="ECO:0000259" key="8">
    <source>
        <dbReference type="PROSITE" id="PS51391"/>
    </source>
</evidence>
<evidence type="ECO:0000256" key="2">
    <source>
        <dbReference type="ARBA" id="ARBA00022553"/>
    </source>
</evidence>
<feature type="region of interest" description="Disordered" evidence="7">
    <location>
        <begin position="427"/>
        <end position="505"/>
    </location>
</feature>
<keyword evidence="6" id="KW-0175">Coiled coil</keyword>
<reference evidence="9" key="1">
    <citation type="submission" date="2020-04" db="EMBL/GenBank/DDBJ databases">
        <authorList>
            <person name="Neveu A P."/>
        </authorList>
    </citation>
    <scope>NUCLEOTIDE SEQUENCE</scope>
    <source>
        <tissue evidence="9">Whole embryo</tissue>
    </source>
</reference>